<reference evidence="1 2" key="1">
    <citation type="submission" date="2014-03" db="EMBL/GenBank/DDBJ databases">
        <title>Genomics of Bifidobacteria.</title>
        <authorList>
            <person name="Ventura M."/>
            <person name="Milani C."/>
            <person name="Lugli G.A."/>
        </authorList>
    </citation>
    <scope>NUCLEOTIDE SEQUENCE [LARGE SCALE GENOMIC DNA]</scope>
    <source>
        <strain evidence="1 2">LMG 10736</strain>
    </source>
</reference>
<comment type="caution">
    <text evidence="1">The sequence shown here is derived from an EMBL/GenBank/DDBJ whole genome shotgun (WGS) entry which is preliminary data.</text>
</comment>
<proteinExistence type="predicted"/>
<keyword evidence="2" id="KW-1185">Reference proteome</keyword>
<sequence length="60" mass="6359">MAPATEAPVLARSAGWFAACAADLPSWGFAAVWYASRHIDCGGLWSSLNGDCIRLYSALL</sequence>
<protein>
    <submittedName>
        <fullName evidence="1">Uncharacterized protein</fullName>
    </submittedName>
</protein>
<evidence type="ECO:0000313" key="1">
    <source>
        <dbReference type="EMBL" id="KFI49272.1"/>
    </source>
</evidence>
<evidence type="ECO:0000313" key="2">
    <source>
        <dbReference type="Proteomes" id="UP000029093"/>
    </source>
</evidence>
<accession>A0A086ZRX2</accession>
<organism evidence="1 2">
    <name type="scientific">Bifidobacterium boum</name>
    <dbReference type="NCBI Taxonomy" id="78343"/>
    <lineage>
        <taxon>Bacteria</taxon>
        <taxon>Bacillati</taxon>
        <taxon>Actinomycetota</taxon>
        <taxon>Actinomycetes</taxon>
        <taxon>Bifidobacteriales</taxon>
        <taxon>Bifidobacteriaceae</taxon>
        <taxon>Bifidobacterium</taxon>
    </lineage>
</organism>
<dbReference type="EMBL" id="JGYQ01000002">
    <property type="protein sequence ID" value="KFI49272.1"/>
    <property type="molecule type" value="Genomic_DNA"/>
</dbReference>
<dbReference type="AlphaFoldDB" id="A0A086ZRX2"/>
<dbReference type="Proteomes" id="UP000029093">
    <property type="component" value="Unassembled WGS sequence"/>
</dbReference>
<gene>
    <name evidence="1" type="ORF">BBOU_0135</name>
</gene>
<name>A0A086ZRX2_9BIFI</name>